<dbReference type="RefSeq" id="XP_030751584.1">
    <property type="nucleotide sequence ID" value="XM_030895724.1"/>
</dbReference>
<feature type="compositionally biased region" description="Polar residues" evidence="1">
    <location>
        <begin position="368"/>
        <end position="379"/>
    </location>
</feature>
<feature type="region of interest" description="Disordered" evidence="1">
    <location>
        <begin position="93"/>
        <end position="112"/>
    </location>
</feature>
<feature type="chain" id="PRO_5026973065" evidence="2">
    <location>
        <begin position="16"/>
        <end position="576"/>
    </location>
</feature>
<dbReference type="SMART" id="SM00690">
    <property type="entry name" value="DM5"/>
    <property type="match status" value="1"/>
</dbReference>
<feature type="region of interest" description="Disordered" evidence="1">
    <location>
        <begin position="360"/>
        <end position="379"/>
    </location>
</feature>
<dbReference type="GeneID" id="115879079"/>
<dbReference type="OrthoDB" id="6762134at2759"/>
<dbReference type="GO" id="GO:0040003">
    <property type="term" value="P:chitin-based cuticle development"/>
    <property type="evidence" value="ECO:0007669"/>
    <property type="project" value="TreeGrafter"/>
</dbReference>
<proteinExistence type="predicted"/>
<reference evidence="5" key="1">
    <citation type="submission" date="2025-08" db="UniProtKB">
        <authorList>
            <consortium name="RefSeq"/>
        </authorList>
    </citation>
    <scope>IDENTIFICATION</scope>
    <source>
        <tissue evidence="5">Gonads</tissue>
    </source>
</reference>
<feature type="signal peptide" evidence="2">
    <location>
        <begin position="1"/>
        <end position="15"/>
    </location>
</feature>
<dbReference type="Proteomes" id="UP000504635">
    <property type="component" value="Unplaced"/>
</dbReference>
<evidence type="ECO:0000259" key="3">
    <source>
        <dbReference type="SMART" id="SM00690"/>
    </source>
</evidence>
<sequence length="576" mass="59484">MKVLLVSVFVAFATADVSHLQSPFSSYGVPQGSVLGNYDQSFSFGRSGSSLPSQINLPGSISFSSVEPSSTQLNASAVDVSFVGASPQVTENSIQFSSTPTPSASFQSYQQGLSGEFPSGSQFQSNPSANVDLSSFQVSSPAPNADLSSFQVSTPSPVSFYNSGVGSVNAGSFDSNVQLNPSYGFGNAAGASLNSGFGLDGSQFVSQTSGGNINEAFGNSPAVSSSSGASGSSSSNVVFRTSLKLDDEPPLAPEVTKHLYFFEGPEEEEVQTRINIPRVAPKQNQQIIFVKAPSYRTKATINIPAPPQNEEKTHVYVLVKKPEEEALVNVEQAEPKKPTKPEVFFIKYKTQEEAEEAVAQIQSKHRASSPSGFGTKSNQVNDVASLPTVSSPVPSSVVPSGSSSSNLVGLVGLNQASNSLPSSFPPVNFDSNSVVSGPASFAPNSNLVGLVGLNQASPAGYQPASNSLSYNFEGNGVAGGYPLSGSVGGINQYSGFGSFSPSLSYDSGLTSNSFQSGLNLNLESRSGSADVSASEATPVSSSSASYVSSTVASVSSEDEEVNTEAATVASEEPVQN</sequence>
<dbReference type="GO" id="GO:0008010">
    <property type="term" value="F:structural constituent of chitin-based larval cuticle"/>
    <property type="evidence" value="ECO:0007669"/>
    <property type="project" value="TreeGrafter"/>
</dbReference>
<evidence type="ECO:0000313" key="5">
    <source>
        <dbReference type="RefSeq" id="XP_030751584.1"/>
    </source>
</evidence>
<keyword evidence="4" id="KW-1185">Reference proteome</keyword>
<dbReference type="PANTHER" id="PTHR31927:SF16">
    <property type="entry name" value="LP07342P"/>
    <property type="match status" value="1"/>
</dbReference>
<feature type="compositionally biased region" description="Low complexity" evidence="1">
    <location>
        <begin position="531"/>
        <end position="555"/>
    </location>
</feature>
<gene>
    <name evidence="5" type="primary">LOC115879079</name>
</gene>
<evidence type="ECO:0000256" key="1">
    <source>
        <dbReference type="SAM" id="MobiDB-lite"/>
    </source>
</evidence>
<dbReference type="KEGG" id="soy:115879079"/>
<organism evidence="4 5">
    <name type="scientific">Sitophilus oryzae</name>
    <name type="common">Rice weevil</name>
    <name type="synonym">Curculio oryzae</name>
    <dbReference type="NCBI Taxonomy" id="7048"/>
    <lineage>
        <taxon>Eukaryota</taxon>
        <taxon>Metazoa</taxon>
        <taxon>Ecdysozoa</taxon>
        <taxon>Arthropoda</taxon>
        <taxon>Hexapoda</taxon>
        <taxon>Insecta</taxon>
        <taxon>Pterygota</taxon>
        <taxon>Neoptera</taxon>
        <taxon>Endopterygota</taxon>
        <taxon>Coleoptera</taxon>
        <taxon>Polyphaga</taxon>
        <taxon>Cucujiformia</taxon>
        <taxon>Curculionidae</taxon>
        <taxon>Dryophthorinae</taxon>
        <taxon>Sitophilus</taxon>
    </lineage>
</organism>
<dbReference type="PANTHER" id="PTHR31927">
    <property type="entry name" value="FI07246P-RELATED-RELATED"/>
    <property type="match status" value="1"/>
</dbReference>
<dbReference type="GO" id="GO:0062129">
    <property type="term" value="C:chitin-based extracellular matrix"/>
    <property type="evidence" value="ECO:0007669"/>
    <property type="project" value="TreeGrafter"/>
</dbReference>
<feature type="domain" description="DUF243" evidence="3">
    <location>
        <begin position="253"/>
        <end position="351"/>
    </location>
</feature>
<dbReference type="InParanoid" id="A0A6J2XLP2"/>
<keyword evidence="2" id="KW-0732">Signal</keyword>
<dbReference type="Pfam" id="PF03103">
    <property type="entry name" value="DUF243"/>
    <property type="match status" value="1"/>
</dbReference>
<dbReference type="AlphaFoldDB" id="A0A6J2XLP2"/>
<evidence type="ECO:0000256" key="2">
    <source>
        <dbReference type="SAM" id="SignalP"/>
    </source>
</evidence>
<dbReference type="InterPro" id="IPR004145">
    <property type="entry name" value="DUF243"/>
</dbReference>
<accession>A0A6J2XLP2</accession>
<feature type="region of interest" description="Disordered" evidence="1">
    <location>
        <begin position="529"/>
        <end position="576"/>
    </location>
</feature>
<name>A0A6J2XLP2_SITOR</name>
<protein>
    <submittedName>
        <fullName evidence="5">Uncharacterized protein LOC115879079</fullName>
    </submittedName>
</protein>
<evidence type="ECO:0000313" key="4">
    <source>
        <dbReference type="Proteomes" id="UP000504635"/>
    </source>
</evidence>